<evidence type="ECO:0000256" key="3">
    <source>
        <dbReference type="ARBA" id="ARBA00011837"/>
    </source>
</evidence>
<feature type="domain" description="ARC105/Med15 mediator subunit central" evidence="12">
    <location>
        <begin position="274"/>
        <end position="385"/>
    </location>
</feature>
<dbReference type="GO" id="GO:0003712">
    <property type="term" value="F:transcription coregulator activity"/>
    <property type="evidence" value="ECO:0007669"/>
    <property type="project" value="InterPro"/>
</dbReference>
<keyword evidence="7 10" id="KW-0804">Transcription</keyword>
<evidence type="ECO:0000256" key="7">
    <source>
        <dbReference type="ARBA" id="ARBA00023163"/>
    </source>
</evidence>
<dbReference type="InterPro" id="IPR036529">
    <property type="entry name" value="KIX_dom_sf"/>
</dbReference>
<sequence>MSITEEWRTPAFRQSVVNKLDEAIQRSGMTTSKSGIEMESHVFQKSKTKEEYLGLVARLIFHVREVTSKKTGLMNNNGGPNMQDPINALQNLARQGSGNQNMGQGLPPPVPQQNNPNMMQGMNSRPVLQQKLQPSVQGGVMMTGLGGAMGPGAGGSPLSAGIGLQTMQGRRPDVNMGVPAGGFVGPRGVNASPYLRQSPTPPITSPVQQNVTMQPGQMGVPSPALVPSPSNPQLVGGTAMQATMQRPLSMASSPSSACLNTPGQPNASPCSLQEDAAYREKIRQLSKYVEPLRRMISRFGSDCPSNIEKLSKMKTLLELLANPNKRVPLETLLKCEVVLEKVDGKRGVEPVREREQHPLLEALKNHLQSPFINHSLQRTFGPTIEALFGSDIRNVPPSLKRRKIEEPNDDIPEVLQGEIARLDQRFKVSLDPTGGTGGSIQLICWLDDKHLPCVPPIALSVPEDYPSSPPECHLAEHEHSATPFLESVKTALSSRVSKLSSKFTVSQLLDAWEMSVRQACAPSVPAPAPSSSTALLVNS</sequence>
<dbReference type="Pfam" id="PF21538">
    <property type="entry name" value="Med15_M"/>
    <property type="match status" value="1"/>
</dbReference>
<dbReference type="Pfam" id="PF09606">
    <property type="entry name" value="Med15_N"/>
    <property type="match status" value="1"/>
</dbReference>
<dbReference type="Proteomes" id="UP000494040">
    <property type="component" value="Unassembled WGS sequence"/>
</dbReference>
<evidence type="ECO:0000256" key="2">
    <source>
        <dbReference type="ARBA" id="ARBA00009807"/>
    </source>
</evidence>
<keyword evidence="5 10" id="KW-0805">Transcription regulation</keyword>
<dbReference type="KEGG" id="clec:106672048"/>
<dbReference type="GO" id="GO:0006355">
    <property type="term" value="P:regulation of DNA-templated transcription"/>
    <property type="evidence" value="ECO:0007669"/>
    <property type="project" value="InterPro"/>
</dbReference>
<protein>
    <recommendedName>
        <fullName evidence="4 10">Mediator of RNA polymerase II transcription subunit 15</fullName>
    </recommendedName>
    <alternativeName>
        <fullName evidence="9 10">Mediator complex subunit 15</fullName>
    </alternativeName>
</protein>
<dbReference type="InterPro" id="IPR048386">
    <property type="entry name" value="Med15_C"/>
</dbReference>
<dbReference type="PANTHER" id="PTHR31804">
    <property type="entry name" value="MEDIATOR OF RNA POLYMERASE II TRANSCRIPTION SUBUNIT 15"/>
    <property type="match status" value="1"/>
</dbReference>
<proteinExistence type="inferred from homology"/>
<evidence type="ECO:0000259" key="13">
    <source>
        <dbReference type="Pfam" id="PF21539"/>
    </source>
</evidence>
<feature type="domain" description="ARC105/Med15 mediator subunit C-terminal" evidence="13">
    <location>
        <begin position="411"/>
        <end position="518"/>
    </location>
</feature>
<dbReference type="InterPro" id="IPR019087">
    <property type="entry name" value="Med15_N"/>
</dbReference>
<comment type="subunit">
    <text evidence="3 10">Component of the Mediator complex.</text>
</comment>
<dbReference type="EnsemblMetazoa" id="XM_014403144.2">
    <property type="protein sequence ID" value="XP_014258630.1"/>
    <property type="gene ID" value="LOC106672048"/>
</dbReference>
<comment type="similarity">
    <text evidence="2 10">Belongs to the Mediator complex subunit 15 family.</text>
</comment>
<comment type="subcellular location">
    <subcellularLocation>
        <location evidence="1 10">Nucleus</location>
    </subcellularLocation>
</comment>
<dbReference type="OMA" id="NACKVIA"/>
<dbReference type="Gene3D" id="1.10.246.20">
    <property type="entry name" value="Coactivator CBP, KIX domain"/>
    <property type="match status" value="1"/>
</dbReference>
<dbReference type="FunFam" id="1.10.246.20:FF:000002">
    <property type="entry name" value="Mediator of RNA polymerase II transcription subunit 15"/>
    <property type="match status" value="1"/>
</dbReference>
<evidence type="ECO:0000313" key="15">
    <source>
        <dbReference type="Proteomes" id="UP000494040"/>
    </source>
</evidence>
<dbReference type="CTD" id="51586"/>
<evidence type="ECO:0000256" key="8">
    <source>
        <dbReference type="ARBA" id="ARBA00023242"/>
    </source>
</evidence>
<name>A0A8I6S8M9_CIMLE</name>
<gene>
    <name evidence="10" type="primary">MED15</name>
</gene>
<evidence type="ECO:0000256" key="6">
    <source>
        <dbReference type="ARBA" id="ARBA00023159"/>
    </source>
</evidence>
<dbReference type="GeneID" id="106672048"/>
<dbReference type="Pfam" id="PF21539">
    <property type="entry name" value="Med15_C"/>
    <property type="match status" value="1"/>
</dbReference>
<dbReference type="GO" id="GO:0005634">
    <property type="term" value="C:nucleus"/>
    <property type="evidence" value="ECO:0007669"/>
    <property type="project" value="UniProtKB-SubCell"/>
</dbReference>
<evidence type="ECO:0000259" key="11">
    <source>
        <dbReference type="Pfam" id="PF09606"/>
    </source>
</evidence>
<evidence type="ECO:0000256" key="4">
    <source>
        <dbReference type="ARBA" id="ARBA00019613"/>
    </source>
</evidence>
<keyword evidence="8 10" id="KW-0539">Nucleus</keyword>
<dbReference type="InterPro" id="IPR048385">
    <property type="entry name" value="Med15_central"/>
</dbReference>
<evidence type="ECO:0000256" key="9">
    <source>
        <dbReference type="ARBA" id="ARBA00032016"/>
    </source>
</evidence>
<comment type="function">
    <text evidence="10">Component of the Mediator complex, a coactivator involved in the regulated transcription of nearly all RNA polymerase II-dependent genes. Mediator functions as a bridge to convey information from gene-specific regulatory proteins to the basal RNA polymerase II transcription machinery. Mediator is recruited to promoters by direct interactions with regulatory proteins and serves as a scaffold for the assembly of a functional preinitiation complex with RNA polymerase II and the general transcription factors.</text>
</comment>
<feature type="domain" description="Mediator of RNA polymerase II transcription subunit 15 N-terminal" evidence="11">
    <location>
        <begin position="5"/>
        <end position="71"/>
    </location>
</feature>
<dbReference type="OrthoDB" id="10055322at2759"/>
<evidence type="ECO:0000259" key="12">
    <source>
        <dbReference type="Pfam" id="PF21538"/>
    </source>
</evidence>
<evidence type="ECO:0000256" key="1">
    <source>
        <dbReference type="ARBA" id="ARBA00004123"/>
    </source>
</evidence>
<dbReference type="PANTHER" id="PTHR31804:SF3">
    <property type="entry name" value="MEDIATOR OF RNA POLYMERASE II TRANSCRIPTION SUBUNIT 15"/>
    <property type="match status" value="1"/>
</dbReference>
<evidence type="ECO:0000313" key="14">
    <source>
        <dbReference type="EnsemblMetazoa" id="XP_014258630.1"/>
    </source>
</evidence>
<evidence type="ECO:0000256" key="5">
    <source>
        <dbReference type="ARBA" id="ARBA00023015"/>
    </source>
</evidence>
<evidence type="ECO:0000256" key="10">
    <source>
        <dbReference type="RuleBase" id="RU364148"/>
    </source>
</evidence>
<keyword evidence="15" id="KW-1185">Reference proteome</keyword>
<keyword evidence="6 10" id="KW-0010">Activator</keyword>
<accession>A0A8I6S8M9</accession>
<dbReference type="AlphaFoldDB" id="A0A8I6S8M9"/>
<reference evidence="14" key="1">
    <citation type="submission" date="2022-01" db="UniProtKB">
        <authorList>
            <consortium name="EnsemblMetazoa"/>
        </authorList>
    </citation>
    <scope>IDENTIFICATION</scope>
</reference>
<organism evidence="14 15">
    <name type="scientific">Cimex lectularius</name>
    <name type="common">Bed bug</name>
    <name type="synonym">Acanthia lectularia</name>
    <dbReference type="NCBI Taxonomy" id="79782"/>
    <lineage>
        <taxon>Eukaryota</taxon>
        <taxon>Metazoa</taxon>
        <taxon>Ecdysozoa</taxon>
        <taxon>Arthropoda</taxon>
        <taxon>Hexapoda</taxon>
        <taxon>Insecta</taxon>
        <taxon>Pterygota</taxon>
        <taxon>Neoptera</taxon>
        <taxon>Paraneoptera</taxon>
        <taxon>Hemiptera</taxon>
        <taxon>Heteroptera</taxon>
        <taxon>Panheteroptera</taxon>
        <taxon>Cimicomorpha</taxon>
        <taxon>Cimicidae</taxon>
        <taxon>Cimex</taxon>
    </lineage>
</organism>